<sequence length="350" mass="38975">MPLPFVSIHGLDDPFVDPPCTLSPEALHRQALKQPSIQRALSALKTSFTEEDIEQIAATHRHRRRQLTGFIKNRTLLRQLDQVLDDNFDNALDAADREYLMKEGPWEIIEIANGEQALRGRRDEFQDVMVELDDDTVAVGLPCQKTTQSAHASLKTIHIRMQEHDESVELDKTTTQAFESHLEVSKRCLERCMQMMRDTLARFRGVLDDAGNEELPVCQNHPGNGLVGVQADQVAGGLDSVDSPKSSATAVTTTPSTPTKQTTNMAHIRGTSPSALWLELETPYPRNTHCEVQNLASDIEQDMGAKTDVERPKSAPPSFEFSSETESYPDQQDDSDDEDLVLVSSVAQIE</sequence>
<evidence type="ECO:0000256" key="1">
    <source>
        <dbReference type="SAM" id="MobiDB-lite"/>
    </source>
</evidence>
<name>A0ABR1MQZ2_9PEZI</name>
<dbReference type="EMBL" id="JBBPDW010000001">
    <property type="protein sequence ID" value="KAK7556857.1"/>
    <property type="molecule type" value="Genomic_DNA"/>
</dbReference>
<feature type="compositionally biased region" description="Low complexity" evidence="1">
    <location>
        <begin position="316"/>
        <end position="326"/>
    </location>
</feature>
<reference evidence="2 3" key="1">
    <citation type="submission" date="2024-04" db="EMBL/GenBank/DDBJ databases">
        <title>Phyllosticta paracitricarpa is synonymous to the EU quarantine fungus P. citricarpa based on phylogenomic analyses.</title>
        <authorList>
            <consortium name="Lawrence Berkeley National Laboratory"/>
            <person name="Van Ingen-Buijs V.A."/>
            <person name="Van Westerhoven A.C."/>
            <person name="Haridas S."/>
            <person name="Skiadas P."/>
            <person name="Martin F."/>
            <person name="Groenewald J.Z."/>
            <person name="Crous P.W."/>
            <person name="Seidl M.F."/>
        </authorList>
    </citation>
    <scope>NUCLEOTIDE SEQUENCE [LARGE SCALE GENOMIC DNA]</scope>
    <source>
        <strain evidence="2 3">CBS 122670</strain>
    </source>
</reference>
<organism evidence="2 3">
    <name type="scientific">Phyllosticta citricarpa</name>
    <dbReference type="NCBI Taxonomy" id="55181"/>
    <lineage>
        <taxon>Eukaryota</taxon>
        <taxon>Fungi</taxon>
        <taxon>Dikarya</taxon>
        <taxon>Ascomycota</taxon>
        <taxon>Pezizomycotina</taxon>
        <taxon>Dothideomycetes</taxon>
        <taxon>Dothideomycetes incertae sedis</taxon>
        <taxon>Botryosphaeriales</taxon>
        <taxon>Phyllostictaceae</taxon>
        <taxon>Phyllosticta</taxon>
    </lineage>
</organism>
<proteinExistence type="predicted"/>
<feature type="region of interest" description="Disordered" evidence="1">
    <location>
        <begin position="303"/>
        <end position="338"/>
    </location>
</feature>
<dbReference type="Proteomes" id="UP001365128">
    <property type="component" value="Unassembled WGS sequence"/>
</dbReference>
<protein>
    <submittedName>
        <fullName evidence="2">Uncharacterized protein</fullName>
    </submittedName>
</protein>
<accession>A0ABR1MQZ2</accession>
<feature type="compositionally biased region" description="Low complexity" evidence="1">
    <location>
        <begin position="243"/>
        <end position="263"/>
    </location>
</feature>
<feature type="region of interest" description="Disordered" evidence="1">
    <location>
        <begin position="237"/>
        <end position="270"/>
    </location>
</feature>
<evidence type="ECO:0000313" key="3">
    <source>
        <dbReference type="Proteomes" id="UP001365128"/>
    </source>
</evidence>
<keyword evidence="3" id="KW-1185">Reference proteome</keyword>
<gene>
    <name evidence="2" type="ORF">IWX46DRAFT_636764</name>
</gene>
<comment type="caution">
    <text evidence="2">The sequence shown here is derived from an EMBL/GenBank/DDBJ whole genome shotgun (WGS) entry which is preliminary data.</text>
</comment>
<evidence type="ECO:0000313" key="2">
    <source>
        <dbReference type="EMBL" id="KAK7556857.1"/>
    </source>
</evidence>
<feature type="compositionally biased region" description="Basic and acidic residues" evidence="1">
    <location>
        <begin position="303"/>
        <end position="313"/>
    </location>
</feature>